<evidence type="ECO:0000256" key="1">
    <source>
        <dbReference type="SAM" id="SignalP"/>
    </source>
</evidence>
<dbReference type="AlphaFoldDB" id="A0A7V5NXQ7"/>
<reference evidence="2" key="1">
    <citation type="journal article" date="2020" name="mSystems">
        <title>Genome- and Community-Level Interaction Insights into Carbon Utilization and Element Cycling Functions of Hydrothermarchaeota in Hydrothermal Sediment.</title>
        <authorList>
            <person name="Zhou Z."/>
            <person name="Liu Y."/>
            <person name="Xu W."/>
            <person name="Pan J."/>
            <person name="Luo Z.H."/>
            <person name="Li M."/>
        </authorList>
    </citation>
    <scope>NUCLEOTIDE SEQUENCE [LARGE SCALE GENOMIC DNA]</scope>
    <source>
        <strain evidence="2">HyVt-538</strain>
    </source>
</reference>
<feature type="signal peptide" evidence="1">
    <location>
        <begin position="1"/>
        <end position="24"/>
    </location>
</feature>
<organism evidence="2">
    <name type="scientific">Hellea balneolensis</name>
    <dbReference type="NCBI Taxonomy" id="287478"/>
    <lineage>
        <taxon>Bacteria</taxon>
        <taxon>Pseudomonadati</taxon>
        <taxon>Pseudomonadota</taxon>
        <taxon>Alphaproteobacteria</taxon>
        <taxon>Maricaulales</taxon>
        <taxon>Robiginitomaculaceae</taxon>
        <taxon>Hellea</taxon>
    </lineage>
</organism>
<dbReference type="Proteomes" id="UP000885806">
    <property type="component" value="Unassembled WGS sequence"/>
</dbReference>
<evidence type="ECO:0000313" key="2">
    <source>
        <dbReference type="EMBL" id="HHI88941.1"/>
    </source>
</evidence>
<dbReference type="EMBL" id="DROP01000216">
    <property type="protein sequence ID" value="HHI88941.1"/>
    <property type="molecule type" value="Genomic_DNA"/>
</dbReference>
<comment type="caution">
    <text evidence="2">The sequence shown here is derived from an EMBL/GenBank/DDBJ whole genome shotgun (WGS) entry which is preliminary data.</text>
</comment>
<feature type="chain" id="PRO_5030557951" evidence="1">
    <location>
        <begin position="25"/>
        <end position="289"/>
    </location>
</feature>
<sequence length="289" mass="33012">MRRFFLLYVVVFLTALSLSAISGAKQANLKQEYALEIAQSETLGSLIYAKDIAAWVATDKMIEELGANLQGLPLKGWVIEQEKDSKNWRVSFFGERKHKTAIYYQVWVEGQKITKSQINRDGLKPNAQQIAMWRARQDALHRLNNGDYLRCSKSYNTVIIPYEYDLGGTPQVGMYVYLFSATKKSGEAVIGGHHRLDYSADGKRLNGHLAFTRSCMEFNTRAKDGKMVEALFMTHLQSSYPLEHHVFVSLSFQSIPFYVMTQDNSALWSVEKGKVRYIPMVKTDKEKNK</sequence>
<gene>
    <name evidence="2" type="ORF">ENK01_03220</name>
</gene>
<proteinExistence type="predicted"/>
<accession>A0A7V5NXQ7</accession>
<name>A0A7V5NXQ7_9PROT</name>
<keyword evidence="1" id="KW-0732">Signal</keyword>
<protein>
    <submittedName>
        <fullName evidence="2">Uncharacterized protein</fullName>
    </submittedName>
</protein>